<dbReference type="EMBL" id="WJNH01000001">
    <property type="protein sequence ID" value="MRG84859.1"/>
    <property type="molecule type" value="Genomic_DNA"/>
</dbReference>
<sequence>MLKDIRIVDFSQYLPGPYASLRLADRGAEVIKVESPSGDPSRFPPEKDNGDKYIFRAQNRDKKSITINLKESNGKRIARELIKQSDVVVEGFRPGVAKRLGIGYEEVSKDKPDIIYCSLTGYGQNGEFSHLGSHDLNYMSLSGVLSQFKDHKGEPVHPSITLADFIGGMAASESISAALFQRERTGKGAYIDLSIADTMFTLMTNHVALESTTGEENGISKLNKEVICYSLYKTKDNRFISLAALEPKFWENFCQAVKKQEWISAQLTVPNDENPVYLALKELFKSHTLEKWIKFAEEVDCCMAPVLEISEVSQHSYYKERNLSEEKWGMRYVSTFYKDESIIKNSTPPPKHGEHTNELLKKLDTDLIKD</sequence>
<dbReference type="RefSeq" id="WP_153726830.1">
    <property type="nucleotide sequence ID" value="NZ_WJNH01000001.1"/>
</dbReference>
<protein>
    <submittedName>
        <fullName evidence="2">CoA transferase</fullName>
    </submittedName>
</protein>
<organism evidence="2 3">
    <name type="scientific">Salinibacillus xinjiangensis</name>
    <dbReference type="NCBI Taxonomy" id="1229268"/>
    <lineage>
        <taxon>Bacteria</taxon>
        <taxon>Bacillati</taxon>
        <taxon>Bacillota</taxon>
        <taxon>Bacilli</taxon>
        <taxon>Bacillales</taxon>
        <taxon>Bacillaceae</taxon>
        <taxon>Salinibacillus</taxon>
    </lineage>
</organism>
<feature type="region of interest" description="Disordered" evidence="1">
    <location>
        <begin position="344"/>
        <end position="370"/>
    </location>
</feature>
<feature type="compositionally biased region" description="Basic and acidic residues" evidence="1">
    <location>
        <begin position="351"/>
        <end position="370"/>
    </location>
</feature>
<keyword evidence="2" id="KW-0808">Transferase</keyword>
<dbReference type="InterPro" id="IPR044855">
    <property type="entry name" value="CoA-Trfase_III_dom3_sf"/>
</dbReference>
<dbReference type="Pfam" id="PF02515">
    <property type="entry name" value="CoA_transf_3"/>
    <property type="match status" value="1"/>
</dbReference>
<gene>
    <name evidence="2" type="ORF">GH754_00800</name>
</gene>
<proteinExistence type="predicted"/>
<dbReference type="InterPro" id="IPR023606">
    <property type="entry name" value="CoA-Trfase_III_dom_1_sf"/>
</dbReference>
<dbReference type="AlphaFoldDB" id="A0A6G1X1N9"/>
<evidence type="ECO:0000256" key="1">
    <source>
        <dbReference type="SAM" id="MobiDB-lite"/>
    </source>
</evidence>
<dbReference type="Gene3D" id="3.30.1540.10">
    <property type="entry name" value="formyl-coa transferase, domain 3"/>
    <property type="match status" value="1"/>
</dbReference>
<dbReference type="SUPFAM" id="SSF89796">
    <property type="entry name" value="CoA-transferase family III (CaiB/BaiF)"/>
    <property type="match status" value="1"/>
</dbReference>
<evidence type="ECO:0000313" key="2">
    <source>
        <dbReference type="EMBL" id="MRG84859.1"/>
    </source>
</evidence>
<dbReference type="PANTHER" id="PTHR48228:SF5">
    <property type="entry name" value="ALPHA-METHYLACYL-COA RACEMASE"/>
    <property type="match status" value="1"/>
</dbReference>
<evidence type="ECO:0000313" key="3">
    <source>
        <dbReference type="Proteomes" id="UP000480185"/>
    </source>
</evidence>
<dbReference type="OrthoDB" id="9797653at2"/>
<dbReference type="GO" id="GO:0016740">
    <property type="term" value="F:transferase activity"/>
    <property type="evidence" value="ECO:0007669"/>
    <property type="project" value="UniProtKB-KW"/>
</dbReference>
<reference evidence="2 3" key="1">
    <citation type="submission" date="2019-11" db="EMBL/GenBank/DDBJ databases">
        <authorList>
            <person name="Li J."/>
        </authorList>
    </citation>
    <scope>NUCLEOTIDE SEQUENCE [LARGE SCALE GENOMIC DNA]</scope>
    <source>
        <strain evidence="2 3">J4</strain>
    </source>
</reference>
<name>A0A6G1X1N9_9BACI</name>
<dbReference type="InterPro" id="IPR003673">
    <property type="entry name" value="CoA-Trfase_fam_III"/>
</dbReference>
<comment type="caution">
    <text evidence="2">The sequence shown here is derived from an EMBL/GenBank/DDBJ whole genome shotgun (WGS) entry which is preliminary data.</text>
</comment>
<dbReference type="Proteomes" id="UP000480185">
    <property type="component" value="Unassembled WGS sequence"/>
</dbReference>
<accession>A0A6G1X1N9</accession>
<dbReference type="InterPro" id="IPR050509">
    <property type="entry name" value="CoA-transferase_III"/>
</dbReference>
<dbReference type="PANTHER" id="PTHR48228">
    <property type="entry name" value="SUCCINYL-COA--D-CITRAMALATE COA-TRANSFERASE"/>
    <property type="match status" value="1"/>
</dbReference>
<keyword evidence="3" id="KW-1185">Reference proteome</keyword>
<dbReference type="Gene3D" id="3.40.50.10540">
    <property type="entry name" value="Crotonobetainyl-coa:carnitine coa-transferase, domain 1"/>
    <property type="match status" value="1"/>
</dbReference>